<dbReference type="PANTHER" id="PTHR47657:SF14">
    <property type="entry name" value="ZN(2)-C6 FUNGAL-TYPE DOMAIN-CONTAINING PROTEIN"/>
    <property type="match status" value="1"/>
</dbReference>
<keyword evidence="5" id="KW-1185">Reference proteome</keyword>
<comment type="caution">
    <text evidence="4">The sequence shown here is derived from an EMBL/GenBank/DDBJ whole genome shotgun (WGS) entry which is preliminary data.</text>
</comment>
<dbReference type="Pfam" id="PF00172">
    <property type="entry name" value="Zn_clus"/>
    <property type="match status" value="1"/>
</dbReference>
<dbReference type="RefSeq" id="XP_046009672.1">
    <property type="nucleotide sequence ID" value="XM_046157097.1"/>
</dbReference>
<feature type="domain" description="Zn(2)-C6 fungal-type" evidence="3">
    <location>
        <begin position="13"/>
        <end position="43"/>
    </location>
</feature>
<evidence type="ECO:0000256" key="1">
    <source>
        <dbReference type="ARBA" id="ARBA00023242"/>
    </source>
</evidence>
<dbReference type="AlphaFoldDB" id="A0A9P9BMN4"/>
<dbReference type="SMART" id="SM00066">
    <property type="entry name" value="GAL4"/>
    <property type="match status" value="1"/>
</dbReference>
<dbReference type="EMBL" id="JAGTJQ010000008">
    <property type="protein sequence ID" value="KAH7026455.1"/>
    <property type="molecule type" value="Genomic_DNA"/>
</dbReference>
<accession>A0A9P9BMN4</accession>
<dbReference type="GO" id="GO:0000981">
    <property type="term" value="F:DNA-binding transcription factor activity, RNA polymerase II-specific"/>
    <property type="evidence" value="ECO:0007669"/>
    <property type="project" value="InterPro"/>
</dbReference>
<feature type="region of interest" description="Disordered" evidence="2">
    <location>
        <begin position="473"/>
        <end position="508"/>
    </location>
</feature>
<dbReference type="SUPFAM" id="SSF57701">
    <property type="entry name" value="Zn2/Cys6 DNA-binding domain"/>
    <property type="match status" value="1"/>
</dbReference>
<proteinExistence type="predicted"/>
<dbReference type="Gene3D" id="4.10.240.10">
    <property type="entry name" value="Zn(2)-C6 fungal-type DNA-binding domain"/>
    <property type="match status" value="1"/>
</dbReference>
<protein>
    <recommendedName>
        <fullName evidence="3">Zn(2)-C6 fungal-type domain-containing protein</fullName>
    </recommendedName>
</protein>
<dbReference type="CDD" id="cd00067">
    <property type="entry name" value="GAL4"/>
    <property type="match status" value="1"/>
</dbReference>
<dbReference type="OrthoDB" id="3031538at2759"/>
<dbReference type="InterPro" id="IPR052400">
    <property type="entry name" value="Zn2-C6_fungal_TF"/>
</dbReference>
<dbReference type="InterPro" id="IPR036864">
    <property type="entry name" value="Zn2-C6_fun-type_DNA-bd_sf"/>
</dbReference>
<evidence type="ECO:0000259" key="3">
    <source>
        <dbReference type="PROSITE" id="PS50048"/>
    </source>
</evidence>
<dbReference type="PROSITE" id="PS00463">
    <property type="entry name" value="ZN2_CY6_FUNGAL_1"/>
    <property type="match status" value="1"/>
</dbReference>
<sequence length="508" mass="55990">MPPRRSHKKSRAGCKRCKSRKIKCDENHPRCGNCTKHGVPCDFEYPELASSFAAAETPRVPPSEYAGSPASSGFPPTPAMAPRTPMPLYRSPNHTTITTTSTDRMMELRLLHHWTTITCKTLAIRDPSSEYIWAEKVPNLAFSGAHFLADAVLAVSALHLRSATPHDQQLVRASHSYMAATLSEYAASLSKGITKSNAEALFLTAALIAFQSTASRVFVRDEGVIGSKDEPSRYQIPLSWFHSFQGVKAVVASSWQFLRDSGIVLTIIEAQPALNLHFGEHTSTHFGHLLEGLDKEILESGESPEDQALTAQAYQHAVAVMNWVHRIPKTAAPLVFLATVSKRFIDLLEAKRPRALAILANYFGLLKLLDRLWWLKGVSRREIIGIISLFDPDDEFWWPKLQWPLRIAVYDGDVIPTELWGLSMDTAAPSKEEERAQSGSFVSHIDLLSEMFDALQNGSGAVMDMVAHSNDVARKRTESPAGFPIASPGTESSPGADASPSMHQQQPT</sequence>
<organism evidence="4 5">
    <name type="scientific">Microdochium trichocladiopsis</name>
    <dbReference type="NCBI Taxonomy" id="1682393"/>
    <lineage>
        <taxon>Eukaryota</taxon>
        <taxon>Fungi</taxon>
        <taxon>Dikarya</taxon>
        <taxon>Ascomycota</taxon>
        <taxon>Pezizomycotina</taxon>
        <taxon>Sordariomycetes</taxon>
        <taxon>Xylariomycetidae</taxon>
        <taxon>Xylariales</taxon>
        <taxon>Microdochiaceae</taxon>
        <taxon>Microdochium</taxon>
    </lineage>
</organism>
<keyword evidence="1" id="KW-0539">Nucleus</keyword>
<dbReference type="GO" id="GO:0008270">
    <property type="term" value="F:zinc ion binding"/>
    <property type="evidence" value="ECO:0007669"/>
    <property type="project" value="InterPro"/>
</dbReference>
<reference evidence="4" key="1">
    <citation type="journal article" date="2021" name="Nat. Commun.">
        <title>Genetic determinants of endophytism in the Arabidopsis root mycobiome.</title>
        <authorList>
            <person name="Mesny F."/>
            <person name="Miyauchi S."/>
            <person name="Thiergart T."/>
            <person name="Pickel B."/>
            <person name="Atanasova L."/>
            <person name="Karlsson M."/>
            <person name="Huettel B."/>
            <person name="Barry K.W."/>
            <person name="Haridas S."/>
            <person name="Chen C."/>
            <person name="Bauer D."/>
            <person name="Andreopoulos W."/>
            <person name="Pangilinan J."/>
            <person name="LaButti K."/>
            <person name="Riley R."/>
            <person name="Lipzen A."/>
            <person name="Clum A."/>
            <person name="Drula E."/>
            <person name="Henrissat B."/>
            <person name="Kohler A."/>
            <person name="Grigoriev I.V."/>
            <person name="Martin F.M."/>
            <person name="Hacquard S."/>
        </authorList>
    </citation>
    <scope>NUCLEOTIDE SEQUENCE</scope>
    <source>
        <strain evidence="4">MPI-CAGE-CH-0230</strain>
    </source>
</reference>
<evidence type="ECO:0000313" key="4">
    <source>
        <dbReference type="EMBL" id="KAH7026455.1"/>
    </source>
</evidence>
<dbReference type="PROSITE" id="PS50048">
    <property type="entry name" value="ZN2_CY6_FUNGAL_2"/>
    <property type="match status" value="1"/>
</dbReference>
<dbReference type="InterPro" id="IPR001138">
    <property type="entry name" value="Zn2Cys6_DnaBD"/>
</dbReference>
<dbReference type="GeneID" id="70186643"/>
<name>A0A9P9BMN4_9PEZI</name>
<dbReference type="Proteomes" id="UP000756346">
    <property type="component" value="Unassembled WGS sequence"/>
</dbReference>
<gene>
    <name evidence="4" type="ORF">B0I36DRAFT_352308</name>
</gene>
<evidence type="ECO:0000256" key="2">
    <source>
        <dbReference type="SAM" id="MobiDB-lite"/>
    </source>
</evidence>
<evidence type="ECO:0000313" key="5">
    <source>
        <dbReference type="Proteomes" id="UP000756346"/>
    </source>
</evidence>
<dbReference type="PANTHER" id="PTHR47657">
    <property type="entry name" value="STEROL REGULATORY ELEMENT-BINDING PROTEIN ECM22"/>
    <property type="match status" value="1"/>
</dbReference>